<dbReference type="InterPro" id="IPR017802">
    <property type="entry name" value="VWFA-rel_acidobac-type"/>
</dbReference>
<gene>
    <name evidence="2" type="ORF">LCGC14_0802610</name>
</gene>
<dbReference type="CDD" id="cd00198">
    <property type="entry name" value="vWFA"/>
    <property type="match status" value="1"/>
</dbReference>
<feature type="domain" description="VWFA" evidence="1">
    <location>
        <begin position="98"/>
        <end position="287"/>
    </location>
</feature>
<dbReference type="NCBIfam" id="TIGR03436">
    <property type="entry name" value="acidobact_VWFA"/>
    <property type="match status" value="1"/>
</dbReference>
<dbReference type="SUPFAM" id="SSF53300">
    <property type="entry name" value="vWA-like"/>
    <property type="match status" value="1"/>
</dbReference>
<dbReference type="Pfam" id="PF13519">
    <property type="entry name" value="VWA_2"/>
    <property type="match status" value="1"/>
</dbReference>
<dbReference type="Gene3D" id="3.40.50.410">
    <property type="entry name" value="von Willebrand factor, type A domain"/>
    <property type="match status" value="1"/>
</dbReference>
<dbReference type="PROSITE" id="PS50234">
    <property type="entry name" value="VWFA"/>
    <property type="match status" value="1"/>
</dbReference>
<organism evidence="2">
    <name type="scientific">marine sediment metagenome</name>
    <dbReference type="NCBI Taxonomy" id="412755"/>
    <lineage>
        <taxon>unclassified sequences</taxon>
        <taxon>metagenomes</taxon>
        <taxon>ecological metagenomes</taxon>
    </lineage>
</organism>
<dbReference type="InterPro" id="IPR002035">
    <property type="entry name" value="VWF_A"/>
</dbReference>
<dbReference type="AlphaFoldDB" id="A0A0F9SWE4"/>
<comment type="caution">
    <text evidence="2">The sequence shown here is derived from an EMBL/GenBank/DDBJ whole genome shotgun (WGS) entry which is preliminary data.</text>
</comment>
<name>A0A0F9SWE4_9ZZZZ</name>
<evidence type="ECO:0000313" key="2">
    <source>
        <dbReference type="EMBL" id="KKN33558.1"/>
    </source>
</evidence>
<evidence type="ECO:0000259" key="1">
    <source>
        <dbReference type="PROSITE" id="PS50234"/>
    </source>
</evidence>
<proteinExistence type="predicted"/>
<dbReference type="InterPro" id="IPR036465">
    <property type="entry name" value="vWFA_dom_sf"/>
</dbReference>
<sequence length="333" mass="37961">MRRVILSKRSKFLPLSIIFIFVFAAMVKVSSLSSFSQETQNKKTSHTVAVSAISIAVTVQDKKGRYINDLTKEDFSIYENNEKKDLTYFNHDFKAPLSLTVLLDVSGSMAIQDKLKESKESLKYLATFLLGLDDEFSLLIFADGEVEVGMNFSSNKNYFLAVLEKTNAYGQTALNDAVMVTPEFANKGNNEKRAILLITDGIENDSQYSHYQAVEIARRVDIPIFTIGYKIPLSDQYLKKYKHSPSLTSFGIVYSLERFSRATGGKAFFINQAEELDAALREIKKELSHQYILGYTSYRNQENEYREIKVITSKKKYKVRTREGYYSGEKKSP</sequence>
<accession>A0A0F9SWE4</accession>
<dbReference type="EMBL" id="LAZR01002168">
    <property type="protein sequence ID" value="KKN33558.1"/>
    <property type="molecule type" value="Genomic_DNA"/>
</dbReference>
<protein>
    <recommendedName>
        <fullName evidence="1">VWFA domain-containing protein</fullName>
    </recommendedName>
</protein>
<reference evidence="2" key="1">
    <citation type="journal article" date="2015" name="Nature">
        <title>Complex archaea that bridge the gap between prokaryotes and eukaryotes.</title>
        <authorList>
            <person name="Spang A."/>
            <person name="Saw J.H."/>
            <person name="Jorgensen S.L."/>
            <person name="Zaremba-Niedzwiedzka K."/>
            <person name="Martijn J."/>
            <person name="Lind A.E."/>
            <person name="van Eijk R."/>
            <person name="Schleper C."/>
            <person name="Guy L."/>
            <person name="Ettema T.J."/>
        </authorList>
    </citation>
    <scope>NUCLEOTIDE SEQUENCE</scope>
</reference>
<dbReference type="SMART" id="SM00327">
    <property type="entry name" value="VWA"/>
    <property type="match status" value="1"/>
</dbReference>